<dbReference type="InterPro" id="IPR010985">
    <property type="entry name" value="Ribbon_hlx_hlx"/>
</dbReference>
<dbReference type="SUPFAM" id="SSF47598">
    <property type="entry name" value="Ribbon-helix-helix"/>
    <property type="match status" value="1"/>
</dbReference>
<dbReference type="GO" id="GO:0006355">
    <property type="term" value="P:regulation of DNA-templated transcription"/>
    <property type="evidence" value="ECO:0007669"/>
    <property type="project" value="InterPro"/>
</dbReference>
<organism evidence="1 2">
    <name type="scientific">Candidatus Dormiibacter inghamiae</name>
    <dbReference type="NCBI Taxonomy" id="3127013"/>
    <lineage>
        <taxon>Bacteria</taxon>
        <taxon>Bacillati</taxon>
        <taxon>Candidatus Dormiibacterota</taxon>
        <taxon>Candidatus Dormibacteria</taxon>
        <taxon>Candidatus Dormibacterales</taxon>
        <taxon>Candidatus Dormibacteraceae</taxon>
        <taxon>Candidatus Dormiibacter</taxon>
    </lineage>
</organism>
<comment type="caution">
    <text evidence="1">The sequence shown here is derived from an EMBL/GenBank/DDBJ whole genome shotgun (WGS) entry which is preliminary data.</text>
</comment>
<dbReference type="AlphaFoldDB" id="A0A934KJ28"/>
<name>A0A934KJ28_9BACT</name>
<gene>
    <name evidence="1" type="ORF">JF888_10680</name>
</gene>
<dbReference type="RefSeq" id="WP_338179987.1">
    <property type="nucleotide sequence ID" value="NZ_JAEKNQ010000040.1"/>
</dbReference>
<dbReference type="EMBL" id="JAEKNQ010000040">
    <property type="protein sequence ID" value="MBJ7603638.1"/>
    <property type="molecule type" value="Genomic_DNA"/>
</dbReference>
<sequence length="83" mass="9374">MSAVGGSTSTLRIPRALLDRIEQLATVEGLSVVEFLQKLLQEEARRVRFAAVRQAYAQLSHAEMKEYREEARAWDVTLADGLR</sequence>
<proteinExistence type="predicted"/>
<protein>
    <recommendedName>
        <fullName evidence="3">Toxin-antitoxin system HicB family antitoxin</fullName>
    </recommendedName>
</protein>
<dbReference type="Proteomes" id="UP000620075">
    <property type="component" value="Unassembled WGS sequence"/>
</dbReference>
<evidence type="ECO:0008006" key="3">
    <source>
        <dbReference type="Google" id="ProtNLM"/>
    </source>
</evidence>
<reference evidence="1 2" key="1">
    <citation type="submission" date="2020-10" db="EMBL/GenBank/DDBJ databases">
        <title>Ca. Dormibacterota MAGs.</title>
        <authorList>
            <person name="Montgomery K."/>
        </authorList>
    </citation>
    <scope>NUCLEOTIDE SEQUENCE [LARGE SCALE GENOMIC DNA]</scope>
    <source>
        <strain evidence="1">SC8811_S16_3</strain>
    </source>
</reference>
<accession>A0A934KJ28</accession>
<evidence type="ECO:0000313" key="1">
    <source>
        <dbReference type="EMBL" id="MBJ7603638.1"/>
    </source>
</evidence>
<evidence type="ECO:0000313" key="2">
    <source>
        <dbReference type="Proteomes" id="UP000620075"/>
    </source>
</evidence>